<proteinExistence type="predicted"/>
<evidence type="ECO:0000313" key="1">
    <source>
        <dbReference type="EMBL" id="RGW39588.1"/>
    </source>
</evidence>
<accession>A0A413BFS5</accession>
<reference evidence="1 2" key="1">
    <citation type="submission" date="2018-08" db="EMBL/GenBank/DDBJ databases">
        <title>A genome reference for cultivated species of the human gut microbiota.</title>
        <authorList>
            <person name="Zou Y."/>
            <person name="Xue W."/>
            <person name="Luo G."/>
        </authorList>
    </citation>
    <scope>NUCLEOTIDE SEQUENCE [LARGE SCALE GENOMIC DNA]</scope>
    <source>
        <strain evidence="1 2">AF12-8</strain>
    </source>
</reference>
<dbReference type="AlphaFoldDB" id="A0A413BFS5"/>
<organism evidence="1 2">
    <name type="scientific">Agathobacter rectalis</name>
    <dbReference type="NCBI Taxonomy" id="39491"/>
    <lineage>
        <taxon>Bacteria</taxon>
        <taxon>Bacillati</taxon>
        <taxon>Bacillota</taxon>
        <taxon>Clostridia</taxon>
        <taxon>Lachnospirales</taxon>
        <taxon>Lachnospiraceae</taxon>
        <taxon>Agathobacter</taxon>
    </lineage>
</organism>
<comment type="caution">
    <text evidence="1">The sequence shown here is derived from an EMBL/GenBank/DDBJ whole genome shotgun (WGS) entry which is preliminary data.</text>
</comment>
<protein>
    <submittedName>
        <fullName evidence="1">Uncharacterized protein</fullName>
    </submittedName>
</protein>
<gene>
    <name evidence="1" type="ORF">DWV78_08895</name>
</gene>
<dbReference type="Proteomes" id="UP000286581">
    <property type="component" value="Unassembled WGS sequence"/>
</dbReference>
<dbReference type="EMBL" id="QSAE01000025">
    <property type="protein sequence ID" value="RGW39588.1"/>
    <property type="molecule type" value="Genomic_DNA"/>
</dbReference>
<name>A0A413BFS5_9FIRM</name>
<sequence length="63" mass="7977">MKDKQELKDEQKFYLKTCKEYEEQRDKQDCKSQEWHKYDRLAQLCKERADDIRHKLYEMRCTD</sequence>
<evidence type="ECO:0000313" key="2">
    <source>
        <dbReference type="Proteomes" id="UP000286581"/>
    </source>
</evidence>
<dbReference type="RefSeq" id="WP_151198836.1">
    <property type="nucleotide sequence ID" value="NZ_JBDGCD010000007.1"/>
</dbReference>